<dbReference type="InterPro" id="IPR044880">
    <property type="entry name" value="NCX_ion-bd_dom_sf"/>
</dbReference>
<proteinExistence type="inferred from homology"/>
<dbReference type="InterPro" id="IPR051359">
    <property type="entry name" value="CaCA_antiporter"/>
</dbReference>
<keyword evidence="6" id="KW-0630">Potassium</keyword>
<evidence type="ECO:0000256" key="10">
    <source>
        <dbReference type="ARBA" id="ARBA00023201"/>
    </source>
</evidence>
<evidence type="ECO:0000256" key="5">
    <source>
        <dbReference type="ARBA" id="ARBA00022692"/>
    </source>
</evidence>
<evidence type="ECO:0000259" key="13">
    <source>
        <dbReference type="Pfam" id="PF01699"/>
    </source>
</evidence>
<protein>
    <recommendedName>
        <fullName evidence="13">Sodium/calcium exchanger membrane region domain-containing protein</fullName>
    </recommendedName>
</protein>
<evidence type="ECO:0000256" key="9">
    <source>
        <dbReference type="ARBA" id="ARBA00023136"/>
    </source>
</evidence>
<keyword evidence="3" id="KW-0050">Antiport</keyword>
<dbReference type="STRING" id="3914.A0A0L9VJN7"/>
<dbReference type="InterPro" id="IPR004837">
    <property type="entry name" value="NaCa_Exmemb"/>
</dbReference>
<dbReference type="EMBL" id="CM003380">
    <property type="protein sequence ID" value="KOM55117.1"/>
    <property type="molecule type" value="Genomic_DNA"/>
</dbReference>
<dbReference type="GO" id="GO:0006813">
    <property type="term" value="P:potassium ion transport"/>
    <property type="evidence" value="ECO:0007669"/>
    <property type="project" value="UniProtKB-KW"/>
</dbReference>
<evidence type="ECO:0000256" key="12">
    <source>
        <dbReference type="SAM" id="Phobius"/>
    </source>
</evidence>
<evidence type="ECO:0000256" key="11">
    <source>
        <dbReference type="ARBA" id="ARBA00038187"/>
    </source>
</evidence>
<dbReference type="PANTHER" id="PTHR12266:SF0">
    <property type="entry name" value="MITOCHONDRIAL SODIUM_CALCIUM EXCHANGER PROTEIN"/>
    <property type="match status" value="1"/>
</dbReference>
<accession>A0A0L9VJN7</accession>
<feature type="transmembrane region" description="Helical" evidence="12">
    <location>
        <begin position="20"/>
        <end position="47"/>
    </location>
</feature>
<feature type="domain" description="Sodium/calcium exchanger membrane region" evidence="13">
    <location>
        <begin position="2"/>
        <end position="77"/>
    </location>
</feature>
<evidence type="ECO:0000313" key="15">
    <source>
        <dbReference type="Proteomes" id="UP000053144"/>
    </source>
</evidence>
<keyword evidence="10" id="KW-0739">Sodium transport</keyword>
<comment type="similarity">
    <text evidence="11">Belongs to the Ca(2+):cation antiporter (CaCA) (TC 2.A.19) family. Cation/calcium exchanger (CCX) subfamily.</text>
</comment>
<keyword evidence="2" id="KW-0813">Transport</keyword>
<dbReference type="Proteomes" id="UP000053144">
    <property type="component" value="Chromosome 10"/>
</dbReference>
<dbReference type="Gramene" id="KOM55117">
    <property type="protein sequence ID" value="KOM55117"/>
    <property type="gene ID" value="LR48_Vigan10g100900"/>
</dbReference>
<keyword evidence="7 12" id="KW-1133">Transmembrane helix</keyword>
<feature type="transmembrane region" description="Helical" evidence="12">
    <location>
        <begin position="59"/>
        <end position="76"/>
    </location>
</feature>
<evidence type="ECO:0000256" key="3">
    <source>
        <dbReference type="ARBA" id="ARBA00022449"/>
    </source>
</evidence>
<keyword evidence="10" id="KW-0406">Ion transport</keyword>
<keyword evidence="8" id="KW-0915">Sodium</keyword>
<evidence type="ECO:0000256" key="1">
    <source>
        <dbReference type="ARBA" id="ARBA00004141"/>
    </source>
</evidence>
<gene>
    <name evidence="14" type="ORF">LR48_Vigan10g100900</name>
</gene>
<evidence type="ECO:0000256" key="6">
    <source>
        <dbReference type="ARBA" id="ARBA00022958"/>
    </source>
</evidence>
<dbReference type="AlphaFoldDB" id="A0A0L9VJN7"/>
<organism evidence="14 15">
    <name type="scientific">Phaseolus angularis</name>
    <name type="common">Azuki bean</name>
    <name type="synonym">Vigna angularis</name>
    <dbReference type="NCBI Taxonomy" id="3914"/>
    <lineage>
        <taxon>Eukaryota</taxon>
        <taxon>Viridiplantae</taxon>
        <taxon>Streptophyta</taxon>
        <taxon>Embryophyta</taxon>
        <taxon>Tracheophyta</taxon>
        <taxon>Spermatophyta</taxon>
        <taxon>Magnoliopsida</taxon>
        <taxon>eudicotyledons</taxon>
        <taxon>Gunneridae</taxon>
        <taxon>Pentapetalae</taxon>
        <taxon>rosids</taxon>
        <taxon>fabids</taxon>
        <taxon>Fabales</taxon>
        <taxon>Fabaceae</taxon>
        <taxon>Papilionoideae</taxon>
        <taxon>50 kb inversion clade</taxon>
        <taxon>NPAAA clade</taxon>
        <taxon>indigoferoid/millettioid clade</taxon>
        <taxon>Phaseoleae</taxon>
        <taxon>Vigna</taxon>
    </lineage>
</organism>
<name>A0A0L9VJN7_PHAAN</name>
<keyword evidence="4" id="KW-0633">Potassium transport</keyword>
<dbReference type="GO" id="GO:0016020">
    <property type="term" value="C:membrane"/>
    <property type="evidence" value="ECO:0007669"/>
    <property type="project" value="UniProtKB-SubCell"/>
</dbReference>
<dbReference type="PANTHER" id="PTHR12266">
    <property type="entry name" value="NA+/CA2+ K+ INDEPENDENT EXCHANGER"/>
    <property type="match status" value="1"/>
</dbReference>
<keyword evidence="5 12" id="KW-0812">Transmembrane</keyword>
<evidence type="ECO:0000256" key="4">
    <source>
        <dbReference type="ARBA" id="ARBA00022538"/>
    </source>
</evidence>
<dbReference type="GO" id="GO:0015297">
    <property type="term" value="F:antiporter activity"/>
    <property type="evidence" value="ECO:0007669"/>
    <property type="project" value="UniProtKB-KW"/>
</dbReference>
<evidence type="ECO:0000256" key="7">
    <source>
        <dbReference type="ARBA" id="ARBA00022989"/>
    </source>
</evidence>
<sequence length="255" mass="28634">MGDLMSNIALALDGEDGVQIALSGCYAGPMFNTLVGLGISLLLGAWSKKPSLYVVPKDSSLFYTMGFFIAGLLYALQLDNDEIKESQTNGGKSNPESNDENLEFARLVEDQRVLRRRVDKHAERPDELEMKIRRLQEEVRNEMPSFNDGMEGPSTDDKMNDLTIVNFVDVGMEGASRHENIDFGSVYTTCTSSLCNDGDVALVEVSNNILTRGDLQCFRPRAKIDNITMIIERMKIPKKKRELLQATDYHHFFQP</sequence>
<dbReference type="Pfam" id="PF01699">
    <property type="entry name" value="Na_Ca_ex"/>
    <property type="match status" value="1"/>
</dbReference>
<dbReference type="GO" id="GO:0008324">
    <property type="term" value="F:monoatomic cation transmembrane transporter activity"/>
    <property type="evidence" value="ECO:0007669"/>
    <property type="project" value="TreeGrafter"/>
</dbReference>
<comment type="subcellular location">
    <subcellularLocation>
        <location evidence="1">Membrane</location>
        <topology evidence="1">Multi-pass membrane protein</topology>
    </subcellularLocation>
</comment>
<dbReference type="Gene3D" id="1.20.1420.30">
    <property type="entry name" value="NCX, central ion-binding region"/>
    <property type="match status" value="1"/>
</dbReference>
<dbReference type="GO" id="GO:0006814">
    <property type="term" value="P:sodium ion transport"/>
    <property type="evidence" value="ECO:0007669"/>
    <property type="project" value="UniProtKB-KW"/>
</dbReference>
<reference evidence="15" key="1">
    <citation type="journal article" date="2015" name="Proc. Natl. Acad. Sci. U.S.A.">
        <title>Genome sequencing of adzuki bean (Vigna angularis) provides insight into high starch and low fat accumulation and domestication.</title>
        <authorList>
            <person name="Yang K."/>
            <person name="Tian Z."/>
            <person name="Chen C."/>
            <person name="Luo L."/>
            <person name="Zhao B."/>
            <person name="Wang Z."/>
            <person name="Yu L."/>
            <person name="Li Y."/>
            <person name="Sun Y."/>
            <person name="Li W."/>
            <person name="Chen Y."/>
            <person name="Li Y."/>
            <person name="Zhang Y."/>
            <person name="Ai D."/>
            <person name="Zhao J."/>
            <person name="Shang C."/>
            <person name="Ma Y."/>
            <person name="Wu B."/>
            <person name="Wang M."/>
            <person name="Gao L."/>
            <person name="Sun D."/>
            <person name="Zhang P."/>
            <person name="Guo F."/>
            <person name="Wang W."/>
            <person name="Li Y."/>
            <person name="Wang J."/>
            <person name="Varshney R.K."/>
            <person name="Wang J."/>
            <person name="Ling H.Q."/>
            <person name="Wan P."/>
        </authorList>
    </citation>
    <scope>NUCLEOTIDE SEQUENCE</scope>
    <source>
        <strain evidence="15">cv. Jingnong 6</strain>
    </source>
</reference>
<evidence type="ECO:0000313" key="14">
    <source>
        <dbReference type="EMBL" id="KOM55117.1"/>
    </source>
</evidence>
<keyword evidence="9 12" id="KW-0472">Membrane</keyword>
<evidence type="ECO:0000256" key="2">
    <source>
        <dbReference type="ARBA" id="ARBA00022448"/>
    </source>
</evidence>
<evidence type="ECO:0000256" key="8">
    <source>
        <dbReference type="ARBA" id="ARBA00023053"/>
    </source>
</evidence>